<dbReference type="AlphaFoldDB" id="A0A819SGF1"/>
<proteinExistence type="predicted"/>
<gene>
    <name evidence="1" type="ORF">KXQ929_LOCUS32239</name>
</gene>
<protein>
    <submittedName>
        <fullName evidence="1">Uncharacterized protein</fullName>
    </submittedName>
</protein>
<accession>A0A819SGF1</accession>
<dbReference type="EMBL" id="CAJOBB010003861">
    <property type="protein sequence ID" value="CAF4062573.1"/>
    <property type="molecule type" value="Genomic_DNA"/>
</dbReference>
<comment type="caution">
    <text evidence="1">The sequence shown here is derived from an EMBL/GenBank/DDBJ whole genome shotgun (WGS) entry which is preliminary data.</text>
</comment>
<evidence type="ECO:0000313" key="1">
    <source>
        <dbReference type="EMBL" id="CAF4062573.1"/>
    </source>
</evidence>
<dbReference type="Proteomes" id="UP000663868">
    <property type="component" value="Unassembled WGS sequence"/>
</dbReference>
<reference evidence="1" key="1">
    <citation type="submission" date="2021-02" db="EMBL/GenBank/DDBJ databases">
        <authorList>
            <person name="Nowell W R."/>
        </authorList>
    </citation>
    <scope>NUCLEOTIDE SEQUENCE</scope>
</reference>
<name>A0A819SGF1_9BILA</name>
<organism evidence="1 2">
    <name type="scientific">Adineta steineri</name>
    <dbReference type="NCBI Taxonomy" id="433720"/>
    <lineage>
        <taxon>Eukaryota</taxon>
        <taxon>Metazoa</taxon>
        <taxon>Spiralia</taxon>
        <taxon>Gnathifera</taxon>
        <taxon>Rotifera</taxon>
        <taxon>Eurotatoria</taxon>
        <taxon>Bdelloidea</taxon>
        <taxon>Adinetida</taxon>
        <taxon>Adinetidae</taxon>
        <taxon>Adineta</taxon>
    </lineage>
</organism>
<evidence type="ECO:0000313" key="2">
    <source>
        <dbReference type="Proteomes" id="UP000663868"/>
    </source>
</evidence>
<sequence>MGAINLGISAAYSMQISNFQEQGAQLAKIHSNQIELAEEIQVTQQTLNAMAINPADNTTMECHDPQESGCDLQLMTSCRDTPPIQTISQETCLGQILGSLPLSICETIVLPPAKFFVRPLRDNLYVTSSSEPLHCLNIPETEYSVIRQQTLNMNEQIILSPVALANVTPGYTFAYSRFNLVGRPLPSSAPSLVILYNNSLLTNNISVVDVYRYLKENTSWFNTKPGEQRMDALLKRIHEPFTVPITKIFGPSQAWSPLPTLSTALHHNSIPIRTKSNTLKQQQ</sequence>